<keyword evidence="8" id="KW-1185">Reference proteome</keyword>
<organism evidence="7 8">
    <name type="scientific">Altererythrobacter arenosus</name>
    <dbReference type="NCBI Taxonomy" id="3032592"/>
    <lineage>
        <taxon>Bacteria</taxon>
        <taxon>Pseudomonadati</taxon>
        <taxon>Pseudomonadota</taxon>
        <taxon>Alphaproteobacteria</taxon>
        <taxon>Sphingomonadales</taxon>
        <taxon>Erythrobacteraceae</taxon>
        <taxon>Altererythrobacter</taxon>
    </lineage>
</organism>
<dbReference type="InterPro" id="IPR010920">
    <property type="entry name" value="LSM_dom_sf"/>
</dbReference>
<evidence type="ECO:0000313" key="7">
    <source>
        <dbReference type="EMBL" id="WFL78907.1"/>
    </source>
</evidence>
<accession>A0ABY8FW06</accession>
<evidence type="ECO:0000256" key="1">
    <source>
        <dbReference type="ARBA" id="ARBA00004370"/>
    </source>
</evidence>
<evidence type="ECO:0000256" key="2">
    <source>
        <dbReference type="ARBA" id="ARBA00022692"/>
    </source>
</evidence>
<name>A0ABY8FW06_9SPHN</name>
<evidence type="ECO:0000259" key="6">
    <source>
        <dbReference type="Pfam" id="PF00924"/>
    </source>
</evidence>
<evidence type="ECO:0000256" key="5">
    <source>
        <dbReference type="SAM" id="Phobius"/>
    </source>
</evidence>
<feature type="transmembrane region" description="Helical" evidence="5">
    <location>
        <begin position="29"/>
        <end position="50"/>
    </location>
</feature>
<comment type="subcellular location">
    <subcellularLocation>
        <location evidence="1">Membrane</location>
    </subcellularLocation>
</comment>
<evidence type="ECO:0000313" key="8">
    <source>
        <dbReference type="Proteomes" id="UP001215827"/>
    </source>
</evidence>
<dbReference type="Gene3D" id="2.30.30.60">
    <property type="match status" value="1"/>
</dbReference>
<evidence type="ECO:0000256" key="4">
    <source>
        <dbReference type="ARBA" id="ARBA00023136"/>
    </source>
</evidence>
<dbReference type="EMBL" id="CP121106">
    <property type="protein sequence ID" value="WFL78907.1"/>
    <property type="molecule type" value="Genomic_DNA"/>
</dbReference>
<feature type="transmembrane region" description="Helical" evidence="5">
    <location>
        <begin position="147"/>
        <end position="168"/>
    </location>
</feature>
<dbReference type="Proteomes" id="UP001215827">
    <property type="component" value="Chromosome"/>
</dbReference>
<dbReference type="Pfam" id="PF00924">
    <property type="entry name" value="MS_channel_2nd"/>
    <property type="match status" value="1"/>
</dbReference>
<keyword evidence="4 5" id="KW-0472">Membrane</keyword>
<dbReference type="Gene3D" id="1.10.287.1260">
    <property type="match status" value="1"/>
</dbReference>
<keyword evidence="2 5" id="KW-0812">Transmembrane</keyword>
<dbReference type="SUPFAM" id="SSF50182">
    <property type="entry name" value="Sm-like ribonucleoproteins"/>
    <property type="match status" value="1"/>
</dbReference>
<protein>
    <submittedName>
        <fullName evidence="7">Mechanosensitive ion channel</fullName>
    </submittedName>
</protein>
<keyword evidence="3 5" id="KW-1133">Transmembrane helix</keyword>
<dbReference type="PANTHER" id="PTHR30566">
    <property type="entry name" value="YNAI-RELATED MECHANOSENSITIVE ION CHANNEL"/>
    <property type="match status" value="1"/>
</dbReference>
<dbReference type="InterPro" id="IPR006685">
    <property type="entry name" value="MscS_channel_2nd"/>
</dbReference>
<sequence length="371" mass="41468">MNPLAKPHRSGGMLERYNPLNWSIDWETVMVGGAAVAVAIVLAWIVYRVVFSIVERLTKLSETEIDEMIVDRVRRPVKWSFIALGVTLVAQSMPELERVWEPLAGFLRPALLGWIAYTLVKAFTAALEFRLEISDDPVAVRSRRTRIAVLSRTATIAIIVITVGLMLLDVPGVRDIGTTLLASAGLAALAVGAAAQPALKSLIAGLQVAFTEPLRIGDLVKVDGHVGRVEEVRMSFITVRTWDERVLVVPTTRFLDDSFENWSRKSERLTGPVFLHLDPATEIAPIRTEFERYLDEHKLFDGRNKALLMTETYPESIELRLSMSAASISDLWALRCDVREHMISWLQAEMPDALIRHRLEVPHGHPKAGEP</sequence>
<feature type="domain" description="Mechanosensitive ion channel MscS" evidence="6">
    <location>
        <begin position="199"/>
        <end position="264"/>
    </location>
</feature>
<proteinExistence type="predicted"/>
<dbReference type="PANTHER" id="PTHR30566:SF25">
    <property type="entry name" value="INNER MEMBRANE PROTEIN"/>
    <property type="match status" value="1"/>
</dbReference>
<dbReference type="RefSeq" id="WP_278017596.1">
    <property type="nucleotide sequence ID" value="NZ_CP121106.1"/>
</dbReference>
<dbReference type="InterPro" id="IPR023408">
    <property type="entry name" value="MscS_beta-dom_sf"/>
</dbReference>
<evidence type="ECO:0000256" key="3">
    <source>
        <dbReference type="ARBA" id="ARBA00022989"/>
    </source>
</evidence>
<gene>
    <name evidence="7" type="ORF">P7228_07545</name>
</gene>
<reference evidence="7 8" key="1">
    <citation type="submission" date="2023-03" db="EMBL/GenBank/DDBJ databases">
        <title>Altererythrobacter sp. CAU 1644 isolated from sand.</title>
        <authorList>
            <person name="Kim W."/>
        </authorList>
    </citation>
    <scope>NUCLEOTIDE SEQUENCE [LARGE SCALE GENOMIC DNA]</scope>
    <source>
        <strain evidence="7 8">CAU 1644</strain>
    </source>
</reference>